<evidence type="ECO:0000313" key="2">
    <source>
        <dbReference type="Proteomes" id="UP000095472"/>
    </source>
</evidence>
<evidence type="ECO:0000313" key="1">
    <source>
        <dbReference type="EMBL" id="XPM64475.1"/>
    </source>
</evidence>
<keyword evidence="2" id="KW-1185">Reference proteome</keyword>
<accession>A0ACD5GU20</accession>
<gene>
    <name evidence="1" type="ORF">BH720_037420</name>
</gene>
<protein>
    <submittedName>
        <fullName evidence="1">Uncharacterized protein</fullName>
    </submittedName>
</protein>
<organism evidence="1 2">
    <name type="scientific">Desertifilum tharense IPPAS B-1220</name>
    <dbReference type="NCBI Taxonomy" id="1781255"/>
    <lineage>
        <taxon>Bacteria</taxon>
        <taxon>Bacillati</taxon>
        <taxon>Cyanobacteriota</taxon>
        <taxon>Cyanophyceae</taxon>
        <taxon>Desertifilales</taxon>
        <taxon>Desertifilaceae</taxon>
        <taxon>Desertifilum</taxon>
    </lineage>
</organism>
<sequence length="87" mass="9379">MLAFLSAVVLSLFNVSLKILLRTSPEPRTILGMFQLQGLISPGFGNSLLILFLRMVVVMALMPILATLLYPPFGKMSGGLSSLKIGL</sequence>
<proteinExistence type="predicted"/>
<name>A0ACD5GU20_9CYAN</name>
<dbReference type="EMBL" id="CP182909">
    <property type="protein sequence ID" value="XPM64475.1"/>
    <property type="molecule type" value="Genomic_DNA"/>
</dbReference>
<dbReference type="Proteomes" id="UP000095472">
    <property type="component" value="Chromosome"/>
</dbReference>
<reference evidence="1 2" key="1">
    <citation type="journal article" date="2016" name="Genome Announc.">
        <title>Draft Genome Sequence of the Thermotolerant Cyanobacterium Desertifilum sp. IPPAS B-1220.</title>
        <authorList>
            <person name="Mironov K.S."/>
            <person name="Sinetova M.A."/>
            <person name="Bolatkhan K."/>
            <person name="Zayadan B.K."/>
            <person name="Ustinova V.V."/>
            <person name="Kupriyanova E.V."/>
            <person name="Skrypnik A.N."/>
            <person name="Gogoleva N.E."/>
            <person name="Gogolev Y.V."/>
            <person name="Los D.A."/>
        </authorList>
    </citation>
    <scope>NUCLEOTIDE SEQUENCE [LARGE SCALE GENOMIC DNA]</scope>
    <source>
        <strain evidence="1 2">IPPAS B-1220</strain>
    </source>
</reference>